<dbReference type="SUPFAM" id="SSF117074">
    <property type="entry name" value="Hypothetical protein PA1324"/>
    <property type="match status" value="1"/>
</dbReference>
<reference evidence="7 8" key="1">
    <citation type="journal article" date="2016" name="Front. Microbiol.">
        <title>Genomic Resource of Rice Seed Associated Bacteria.</title>
        <authorList>
            <person name="Midha S."/>
            <person name="Bansal K."/>
            <person name="Sharma S."/>
            <person name="Kumar N."/>
            <person name="Patil P.P."/>
            <person name="Chaudhry V."/>
            <person name="Patil P.B."/>
        </authorList>
    </citation>
    <scope>NUCLEOTIDE SEQUENCE [LARGE SCALE GENOMIC DNA]</scope>
    <source>
        <strain evidence="7 8">NS354</strain>
    </source>
</reference>
<feature type="signal peptide" evidence="5">
    <location>
        <begin position="1"/>
        <end position="21"/>
    </location>
</feature>
<dbReference type="PATRIC" id="fig|1079994.3.peg.2112"/>
<evidence type="ECO:0000256" key="5">
    <source>
        <dbReference type="SAM" id="SignalP"/>
    </source>
</evidence>
<dbReference type="EMBL" id="LDRK01000006">
    <property type="protein sequence ID" value="KTR87284.1"/>
    <property type="molecule type" value="Genomic_DNA"/>
</dbReference>
<evidence type="ECO:0000256" key="4">
    <source>
        <dbReference type="SAM" id="Phobius"/>
    </source>
</evidence>
<proteinExistence type="predicted"/>
<organism evidence="7 8">
    <name type="scientific">Leucobacter chromiiresistens</name>
    <dbReference type="NCBI Taxonomy" id="1079994"/>
    <lineage>
        <taxon>Bacteria</taxon>
        <taxon>Bacillati</taxon>
        <taxon>Actinomycetota</taxon>
        <taxon>Actinomycetes</taxon>
        <taxon>Micrococcales</taxon>
        <taxon>Microbacteriaceae</taxon>
        <taxon>Leucobacter</taxon>
    </lineage>
</organism>
<dbReference type="Proteomes" id="UP000070810">
    <property type="component" value="Unassembled WGS sequence"/>
</dbReference>
<evidence type="ECO:0000256" key="2">
    <source>
        <dbReference type="ARBA" id="ARBA00022525"/>
    </source>
</evidence>
<evidence type="ECO:0000313" key="7">
    <source>
        <dbReference type="EMBL" id="KTR87284.1"/>
    </source>
</evidence>
<comment type="subcellular location">
    <subcellularLocation>
        <location evidence="1">Secreted</location>
    </subcellularLocation>
</comment>
<protein>
    <recommendedName>
        <fullName evidence="6">SD-repeat containing protein B domain-containing protein</fullName>
    </recommendedName>
</protein>
<dbReference type="Gene3D" id="2.60.40.10">
    <property type="entry name" value="Immunoglobulins"/>
    <property type="match status" value="1"/>
</dbReference>
<keyword evidence="3 5" id="KW-0732">Signal</keyword>
<keyword evidence="4" id="KW-0472">Membrane</keyword>
<accession>A0A147ERR1</accession>
<dbReference type="Pfam" id="PF17210">
    <property type="entry name" value="SdrD_B"/>
    <property type="match status" value="1"/>
</dbReference>
<keyword evidence="8" id="KW-1185">Reference proteome</keyword>
<comment type="caution">
    <text evidence="7">The sequence shown here is derived from an EMBL/GenBank/DDBJ whole genome shotgun (WGS) entry which is preliminary data.</text>
</comment>
<keyword evidence="2" id="KW-0964">Secreted</keyword>
<gene>
    <name evidence="7" type="ORF">NS354_00850</name>
</gene>
<dbReference type="InterPro" id="IPR013783">
    <property type="entry name" value="Ig-like_fold"/>
</dbReference>
<feature type="chain" id="PRO_5007544590" description="SD-repeat containing protein B domain-containing protein" evidence="5">
    <location>
        <begin position="22"/>
        <end position="1062"/>
    </location>
</feature>
<sequence length="1062" mass="112328">MLGLAVALGGAVALQAAPAQAAPQGAFQSAALRITDDGTSSAPGDESNTDGKVAVGGRATFSWAFVVNGLKDAQISQTLPEGWTWNESSLRTAGMMNLDGVNGYTSSFALTDDGRTVTVTLSGSGQASDSQLIEFNYPAAMVSGTNADLLGSVYAPELTVTDAAGSRTVGATGTPSSLEVVGLWQGSLTRATFVGENQGVTTCDFGDGAEPAYFHGYSVFVRKSANPDGTYFDWKTPVRMTASYGFTQGGVTLDDLKNQVSVVSAKNRWDASGEPTVTIENLDTSAHTFDIVIDGSLDEQVTVRMQQCIPLSEVPDVSAGEQKIRLKYDLAPVDWTTADGHPVENTSPPVSGIFDFAYDNGDASVASGPESAIVEAERIDTVINPTRLFVYPGTPYRHRLNFKPAYTSSIEGGVEVTPTSGVNLFSFWDPSETQLVDPETMTDGAGNRLTMGEDYLVYVTTEDGSEVANVGEALDYSWTRLDDFAGDLGTVSGVRYEYIANGGVWEGAGSSEIADSDLRAYPLFTVVRDAPNLADDSEDTGDVHHRALFAGDVHDAEESRVDVLAVDRVVVRGATGTIPQRGVVLTQDGEVQQPETVYALAGQSVRYTLEPKVIFTSIYGNPSSAVYRDIVIPNVVVTDVLPANLLPSSLDFSRLDTEKWSYEIETNIDDAGSTRLTFRYLGDAKYYSDLEPIEFDARTSSVAPSGGVFVTKASIRADTLFPSDSIKGTMDTEFTMHASQPNVALVEKSSSTPVIEGDESAQYTVSWFNFLSVTQQETKFVDVLPYDGDGRGTDVTGPVVLRDATIEAVDPSNVELQLTTDPAVRSAPSAPADQVAWVAYDAASKQQIGSATALRILIHDFTPGPDSVGTLRYTLDLPDAENGERIDNTVSGALMNGETLIGEGEPVEVAVVRSVVEGRVWDDRDGNGRIDSGEPFLEGATVTVADAAGKTATATTDADGVYRVGRLASGEYVVSVDAESLPSSDGQWVNTFTAAGGSDGVSGAIAVAPGTTVSDQDFGYRSIVPAMPALPMTGVGTQLLALLFGLGGAAALGTLLWRRRIA</sequence>
<dbReference type="GO" id="GO:0005576">
    <property type="term" value="C:extracellular region"/>
    <property type="evidence" value="ECO:0007669"/>
    <property type="project" value="UniProtKB-SubCell"/>
</dbReference>
<dbReference type="GO" id="GO:0005975">
    <property type="term" value="P:carbohydrate metabolic process"/>
    <property type="evidence" value="ECO:0007669"/>
    <property type="project" value="UniProtKB-ARBA"/>
</dbReference>
<dbReference type="InterPro" id="IPR033764">
    <property type="entry name" value="Sdr_B"/>
</dbReference>
<evidence type="ECO:0000256" key="1">
    <source>
        <dbReference type="ARBA" id="ARBA00004613"/>
    </source>
</evidence>
<evidence type="ECO:0000256" key="3">
    <source>
        <dbReference type="ARBA" id="ARBA00022729"/>
    </source>
</evidence>
<feature type="domain" description="SD-repeat containing protein B" evidence="6">
    <location>
        <begin position="919"/>
        <end position="979"/>
    </location>
</feature>
<keyword evidence="4" id="KW-0812">Transmembrane</keyword>
<evidence type="ECO:0000259" key="6">
    <source>
        <dbReference type="Pfam" id="PF17210"/>
    </source>
</evidence>
<dbReference type="AlphaFoldDB" id="A0A147ERR1"/>
<keyword evidence="4" id="KW-1133">Transmembrane helix</keyword>
<evidence type="ECO:0000313" key="8">
    <source>
        <dbReference type="Proteomes" id="UP000070810"/>
    </source>
</evidence>
<name>A0A147ERR1_9MICO</name>
<feature type="transmembrane region" description="Helical" evidence="4">
    <location>
        <begin position="1039"/>
        <end position="1057"/>
    </location>
</feature>